<comment type="miscellaneous">
    <text evidence="9">The a and c carboxylates of cobyrinate are activated for nucleophilic attack via formation of a phosphorylated intermediate by ATP. CbiA catalyzes first the amidation of the c-carboxylate, and then that of the a-carboxylate.</text>
</comment>
<reference evidence="13 14" key="1">
    <citation type="submission" date="2017-09" db="EMBL/GenBank/DDBJ databases">
        <title>Biodiversity and function of Thalassospira species in the particle-attached aromatic-hydrocarbon-degrading consortia from the surface seawater of the South China Sea.</title>
        <authorList>
            <person name="Dong C."/>
            <person name="Liu R."/>
            <person name="Shao Z."/>
        </authorList>
    </citation>
    <scope>NUCLEOTIDE SEQUENCE [LARGE SCALE GENOMIC DNA]</scope>
    <source>
        <strain evidence="13 14">CSC1P2</strain>
    </source>
</reference>
<comment type="similarity">
    <text evidence="9">Belongs to the CobB/CbiA family.</text>
</comment>
<evidence type="ECO:0000256" key="8">
    <source>
        <dbReference type="ARBA" id="ARBA00022962"/>
    </source>
</evidence>
<dbReference type="NCBIfam" id="NF002204">
    <property type="entry name" value="PRK01077.1"/>
    <property type="match status" value="1"/>
</dbReference>
<feature type="domain" description="CobQ/CobB/MinD/ParA nucleotide binding" evidence="11">
    <location>
        <begin position="26"/>
        <end position="226"/>
    </location>
</feature>
<comment type="catalytic activity">
    <reaction evidence="9">
        <text>cob(II)yrinate + 2 L-glutamine + 2 ATP + 2 H2O = cob(II)yrinate a,c diamide + 2 L-glutamate + 2 ADP + 2 phosphate + 2 H(+)</text>
        <dbReference type="Rhea" id="RHEA:26289"/>
        <dbReference type="ChEBI" id="CHEBI:15377"/>
        <dbReference type="ChEBI" id="CHEBI:15378"/>
        <dbReference type="ChEBI" id="CHEBI:29985"/>
        <dbReference type="ChEBI" id="CHEBI:30616"/>
        <dbReference type="ChEBI" id="CHEBI:43474"/>
        <dbReference type="ChEBI" id="CHEBI:58359"/>
        <dbReference type="ChEBI" id="CHEBI:58537"/>
        <dbReference type="ChEBI" id="CHEBI:58894"/>
        <dbReference type="ChEBI" id="CHEBI:456216"/>
        <dbReference type="EC" id="6.3.5.11"/>
    </reaction>
</comment>
<evidence type="ECO:0000259" key="11">
    <source>
        <dbReference type="Pfam" id="PF01656"/>
    </source>
</evidence>
<feature type="site" description="Increases nucleophilicity of active site Cys" evidence="9">
    <location>
        <position position="524"/>
    </location>
</feature>
<dbReference type="EC" id="6.3.5.11" evidence="9"/>
<name>A0A2N3KWB9_9PROT</name>
<dbReference type="InterPro" id="IPR011698">
    <property type="entry name" value="GATase_3"/>
</dbReference>
<evidence type="ECO:0000256" key="7">
    <source>
        <dbReference type="ARBA" id="ARBA00022842"/>
    </source>
</evidence>
<dbReference type="Gene3D" id="3.40.50.300">
    <property type="entry name" value="P-loop containing nucleotide triphosphate hydrolases"/>
    <property type="match status" value="1"/>
</dbReference>
<dbReference type="OrthoDB" id="9764035at2"/>
<dbReference type="PANTHER" id="PTHR43873">
    <property type="entry name" value="COBYRINATE A,C-DIAMIDE SYNTHASE"/>
    <property type="match status" value="1"/>
</dbReference>
<comment type="pathway">
    <text evidence="9">Cofactor biosynthesis; adenosylcobalamin biosynthesis; cob(II)yrinate a,c-diamide from sirohydrochlorin (anaerobic route): step 10/10.</text>
</comment>
<dbReference type="UniPathway" id="UPA00148">
    <property type="reaction ID" value="UER00231"/>
</dbReference>
<evidence type="ECO:0000256" key="6">
    <source>
        <dbReference type="ARBA" id="ARBA00022840"/>
    </source>
</evidence>
<dbReference type="EMBL" id="NWTK01000004">
    <property type="protein sequence ID" value="PKR54807.1"/>
    <property type="molecule type" value="Genomic_DNA"/>
</dbReference>
<dbReference type="GO" id="GO:0005524">
    <property type="term" value="F:ATP binding"/>
    <property type="evidence" value="ECO:0007669"/>
    <property type="project" value="UniProtKB-UniRule"/>
</dbReference>
<evidence type="ECO:0000256" key="3">
    <source>
        <dbReference type="ARBA" id="ARBA00022573"/>
    </source>
</evidence>
<keyword evidence="3 9" id="KW-0169">Cobalamin biosynthesis</keyword>
<comment type="function">
    <text evidence="9">Catalyzes the ATP-dependent amidation of the two carboxylate groups at positions a and c of cobyrinate, using either L-glutamine or ammonia as the nitrogen source.</text>
</comment>
<dbReference type="Gene3D" id="3.40.50.880">
    <property type="match status" value="1"/>
</dbReference>
<dbReference type="Pfam" id="PF01656">
    <property type="entry name" value="CbiA"/>
    <property type="match status" value="1"/>
</dbReference>
<keyword evidence="8 9" id="KW-0315">Glutamine amidotransferase</keyword>
<keyword evidence="6 9" id="KW-0067">ATP-binding</keyword>
<dbReference type="InterPro" id="IPR004484">
    <property type="entry name" value="CbiA/CobB_synth"/>
</dbReference>
<gene>
    <name evidence="9" type="primary">cbiA</name>
    <name evidence="13" type="ORF">COO20_08730</name>
</gene>
<dbReference type="Pfam" id="PF07685">
    <property type="entry name" value="GATase_3"/>
    <property type="match status" value="1"/>
</dbReference>
<evidence type="ECO:0000256" key="9">
    <source>
        <dbReference type="HAMAP-Rule" id="MF_00027"/>
    </source>
</evidence>
<evidence type="ECO:0000313" key="13">
    <source>
        <dbReference type="EMBL" id="PKR54807.1"/>
    </source>
</evidence>
<evidence type="ECO:0000256" key="2">
    <source>
        <dbReference type="ARBA" id="ARBA00006205"/>
    </source>
</evidence>
<feature type="compositionally biased region" description="Low complexity" evidence="10">
    <location>
        <begin position="273"/>
        <end position="282"/>
    </location>
</feature>
<dbReference type="GO" id="GO:0042242">
    <property type="term" value="F:cobyrinic acid a,c-diamide synthase activity"/>
    <property type="evidence" value="ECO:0007669"/>
    <property type="project" value="UniProtKB-UniRule"/>
</dbReference>
<dbReference type="AlphaFoldDB" id="A0A2N3KWB9"/>
<accession>A0A2N3KWB9</accession>
<proteinExistence type="inferred from homology"/>
<dbReference type="HAMAP" id="MF_00027">
    <property type="entry name" value="CobB_CbiA"/>
    <property type="match status" value="1"/>
</dbReference>
<comment type="cofactor">
    <cofactor evidence="1 9">
        <name>Mg(2+)</name>
        <dbReference type="ChEBI" id="CHEBI:18420"/>
    </cofactor>
</comment>
<dbReference type="Proteomes" id="UP000233597">
    <property type="component" value="Unassembled WGS sequence"/>
</dbReference>
<dbReference type="PANTHER" id="PTHR43873:SF1">
    <property type="entry name" value="COBYRINATE A,C-DIAMIDE SYNTHASE"/>
    <property type="match status" value="1"/>
</dbReference>
<feature type="domain" description="CobB/CobQ-like glutamine amidotransferase" evidence="12">
    <location>
        <begin position="340"/>
        <end position="526"/>
    </location>
</feature>
<evidence type="ECO:0000313" key="14">
    <source>
        <dbReference type="Proteomes" id="UP000233597"/>
    </source>
</evidence>
<dbReference type="SUPFAM" id="SSF52317">
    <property type="entry name" value="Class I glutamine amidotransferase-like"/>
    <property type="match status" value="1"/>
</dbReference>
<feature type="active site" description="Nucleophile" evidence="9">
    <location>
        <position position="422"/>
    </location>
</feature>
<keyword evidence="4 9" id="KW-0436">Ligase</keyword>
<keyword evidence="5 9" id="KW-0547">Nucleotide-binding</keyword>
<dbReference type="InterPro" id="IPR027417">
    <property type="entry name" value="P-loop_NTPase"/>
</dbReference>
<evidence type="ECO:0000256" key="1">
    <source>
        <dbReference type="ARBA" id="ARBA00001946"/>
    </source>
</evidence>
<sequence length="527" mass="55707">MANRPKKLPKALQKLSKPRVDHIPGLVIAAPASNSGKTVVTLGILRALANGDIAIAAAKAGPDYIDPAFQHAASRRRCINLDPWAMTQDAIRDLARWHIGASAGALPDGQSDGQSDGRFVLCEGVMGLFDGAAGGGGSSADLAAMMDWPVVLVVDVRGQAASAAAIIQGFANFRPDVRIAGVILNRVGSPRHRDMIMEACARAVPDIPIIGAVMRSNDLALPERHLGLVQAGEHPELEVFLERAGAIMARDIDLDALLGLVRTQGTDHGRVAGTNGNDGTNDTDGDHGRDHLPEAGSQVQDQAVAPKDDGAAVSRYVERFAQNNANYAAPVTIAPLGQHIAVARDDAFAFCYPHLIAGWQAAGAKISLFSPLANEAPPQGCDAVYLPGGYPELHGAVLAAADCFLDGLRDAARRNLPVYGECGGYMVLGDCLVDGDGISHKMAGLLPLETSFHQRRLHLGYRLVDIRQQCPLGNVGAVLRGHEFHYASTIRADGEGWLNARTADNRDLGPCGLQKGSVFGSFFHLIC</sequence>
<comment type="domain">
    <text evidence="9">Comprises of two domains. The C-terminal domain contains the binding site for glutamine and catalyzes the hydrolysis of this substrate to glutamate and ammonia. The N-terminal domain is anticipated to bind ATP and cobyrinate and catalyzes the ultimate synthesis of the diamide product. The ammonia produced via the glutaminase domain is probably translocated to the adjacent domain via a molecular tunnel, where it reacts with an activated intermediate.</text>
</comment>
<keyword evidence="7 9" id="KW-0460">Magnesium</keyword>
<evidence type="ECO:0000256" key="4">
    <source>
        <dbReference type="ARBA" id="ARBA00022598"/>
    </source>
</evidence>
<evidence type="ECO:0000256" key="5">
    <source>
        <dbReference type="ARBA" id="ARBA00022741"/>
    </source>
</evidence>
<protein>
    <recommendedName>
        <fullName evidence="9">Cobyrinate a,c-diamide synthase</fullName>
        <ecNumber evidence="9">6.3.5.11</ecNumber>
    </recommendedName>
    <alternativeName>
        <fullName evidence="9">Cobyrinic acid a,c-diamide synthetase</fullName>
    </alternativeName>
</protein>
<feature type="compositionally biased region" description="Basic and acidic residues" evidence="10">
    <location>
        <begin position="284"/>
        <end position="293"/>
    </location>
</feature>
<evidence type="ECO:0000259" key="12">
    <source>
        <dbReference type="Pfam" id="PF07685"/>
    </source>
</evidence>
<feature type="region of interest" description="Disordered" evidence="10">
    <location>
        <begin position="267"/>
        <end position="305"/>
    </location>
</feature>
<dbReference type="GO" id="GO:0009236">
    <property type="term" value="P:cobalamin biosynthetic process"/>
    <property type="evidence" value="ECO:0007669"/>
    <property type="project" value="UniProtKB-UniRule"/>
</dbReference>
<dbReference type="InterPro" id="IPR002586">
    <property type="entry name" value="CobQ/CobB/MinD/ParA_Nub-bd_dom"/>
</dbReference>
<dbReference type="PROSITE" id="PS51274">
    <property type="entry name" value="GATASE_COBBQ"/>
    <property type="match status" value="1"/>
</dbReference>
<dbReference type="SUPFAM" id="SSF52540">
    <property type="entry name" value="P-loop containing nucleoside triphosphate hydrolases"/>
    <property type="match status" value="1"/>
</dbReference>
<dbReference type="InterPro" id="IPR029062">
    <property type="entry name" value="Class_I_gatase-like"/>
</dbReference>
<comment type="caution">
    <text evidence="13">The sequence shown here is derived from an EMBL/GenBank/DDBJ whole genome shotgun (WGS) entry which is preliminary data.</text>
</comment>
<evidence type="ECO:0000256" key="10">
    <source>
        <dbReference type="SAM" id="MobiDB-lite"/>
    </source>
</evidence>
<comment type="similarity">
    <text evidence="2">Belongs to the CobB/CobQ family. CobQ subfamily.</text>
</comment>
<organism evidence="13 14">
    <name type="scientific">Thalassospira marina</name>
    <dbReference type="NCBI Taxonomy" id="2048283"/>
    <lineage>
        <taxon>Bacteria</taxon>
        <taxon>Pseudomonadati</taxon>
        <taxon>Pseudomonadota</taxon>
        <taxon>Alphaproteobacteria</taxon>
        <taxon>Rhodospirillales</taxon>
        <taxon>Thalassospiraceae</taxon>
        <taxon>Thalassospira</taxon>
    </lineage>
</organism>